<dbReference type="InterPro" id="IPR003870">
    <property type="entry name" value="DUF222"/>
</dbReference>
<accession>A0ABW2QCG5</accession>
<evidence type="ECO:0000313" key="3">
    <source>
        <dbReference type="EMBL" id="MFC7406636.1"/>
    </source>
</evidence>
<evidence type="ECO:0000313" key="4">
    <source>
        <dbReference type="Proteomes" id="UP001596455"/>
    </source>
</evidence>
<name>A0ABW2QCG5_9MICO</name>
<feature type="compositionally biased region" description="Basic and acidic residues" evidence="1">
    <location>
        <begin position="409"/>
        <end position="444"/>
    </location>
</feature>
<reference evidence="4" key="1">
    <citation type="journal article" date="2019" name="Int. J. Syst. Evol. Microbiol.">
        <title>The Global Catalogue of Microorganisms (GCM) 10K type strain sequencing project: providing services to taxonomists for standard genome sequencing and annotation.</title>
        <authorList>
            <consortium name="The Broad Institute Genomics Platform"/>
            <consortium name="The Broad Institute Genome Sequencing Center for Infectious Disease"/>
            <person name="Wu L."/>
            <person name="Ma J."/>
        </authorList>
    </citation>
    <scope>NUCLEOTIDE SEQUENCE [LARGE SCALE GENOMIC DNA]</scope>
    <source>
        <strain evidence="4">JCM 1490</strain>
    </source>
</reference>
<feature type="region of interest" description="Disordered" evidence="1">
    <location>
        <begin position="326"/>
        <end position="346"/>
    </location>
</feature>
<keyword evidence="4" id="KW-1185">Reference proteome</keyword>
<feature type="compositionally biased region" description="Pro residues" evidence="1">
    <location>
        <begin position="98"/>
        <end position="110"/>
    </location>
</feature>
<organism evidence="3 4">
    <name type="scientific">Georgenia alba</name>
    <dbReference type="NCBI Taxonomy" id="2233858"/>
    <lineage>
        <taxon>Bacteria</taxon>
        <taxon>Bacillati</taxon>
        <taxon>Actinomycetota</taxon>
        <taxon>Actinomycetes</taxon>
        <taxon>Micrococcales</taxon>
        <taxon>Bogoriellaceae</taxon>
        <taxon>Georgenia</taxon>
    </lineage>
</organism>
<dbReference type="RefSeq" id="WP_382396175.1">
    <property type="nucleotide sequence ID" value="NZ_JBHTCQ010000004.1"/>
</dbReference>
<evidence type="ECO:0000256" key="1">
    <source>
        <dbReference type="SAM" id="MobiDB-lite"/>
    </source>
</evidence>
<dbReference type="InterPro" id="IPR003615">
    <property type="entry name" value="HNH_nuc"/>
</dbReference>
<feature type="domain" description="HNH nuclease" evidence="2">
    <location>
        <begin position="577"/>
        <end position="629"/>
    </location>
</feature>
<dbReference type="Gene3D" id="1.10.30.50">
    <property type="match status" value="1"/>
</dbReference>
<dbReference type="EMBL" id="JBHTCQ010000004">
    <property type="protein sequence ID" value="MFC7406636.1"/>
    <property type="molecule type" value="Genomic_DNA"/>
</dbReference>
<dbReference type="SMART" id="SM00507">
    <property type="entry name" value="HNHc"/>
    <property type="match status" value="1"/>
</dbReference>
<sequence length="698" mass="73690">MTLVVEALACCPGPEGPCEQERAAVAAAVSGRRRAELARVAELGLPGLAGAAEAGDPWAEEMVLELVGYPDGSGIAPPDVIATDTVTGEVLDTRAPSAAPPDNVPSPPADMPRRPLAEPVDGSVDADRHSFSRVLRGEVAETLGPAHDASVKNSLGVGLDTVAAMPASAVLAAALEGIDLAGLSRTALVEVMAGLKRLEARYAGLAAQAAAHLDETSGTYRNPVTGRKINPVGDEIALRLAVSRAEATRMIRVGTGLRRTFTETGEALAAGVIDYRKAETIVTTLDTSPEPVAWMVEQEVLDHADGRTRPQLERDLNEALVAVDPQEATTRNTRARSRRRVERPRTLPDGMASLTAVLPAEDCVLVDQTLDAVAQAAHGRGDPRTTDQLRADALIALTRAGIRTGHTGQQEHDDVPLADSSDRSDGSDRADAEPSHDTQSRSRPDALPPDLAVIAPALMRALTRPGERLEVPAPTINVTVPLHVLVPPDEDGSDVDGRGHPCGGRGKGVPADGDGGPDLTALDAGPQPVASLEGYGAIDDVVARALAAGGTWERMVTDPVRDVPVEVGRRRYRPPQALQDLVRARDRTCVRPGCTVAAEDCQIDHTLPWSVGGETNDDNLGSVCERHHALKTAGAMRVSQPEPGVFVWRTATGHTYRRDRVGTITLVEIRLPDERQTETDPSDGTHTGPDPYAGDPPY</sequence>
<feature type="region of interest" description="Disordered" evidence="1">
    <location>
        <begin position="402"/>
        <end position="449"/>
    </location>
</feature>
<protein>
    <submittedName>
        <fullName evidence="3">DUF222 domain-containing protein</fullName>
    </submittedName>
</protein>
<dbReference type="Pfam" id="PF02720">
    <property type="entry name" value="DUF222"/>
    <property type="match status" value="1"/>
</dbReference>
<dbReference type="CDD" id="cd00085">
    <property type="entry name" value="HNHc"/>
    <property type="match status" value="1"/>
</dbReference>
<gene>
    <name evidence="3" type="ORF">ACFQQL_16070</name>
</gene>
<evidence type="ECO:0000259" key="2">
    <source>
        <dbReference type="SMART" id="SM00507"/>
    </source>
</evidence>
<comment type="caution">
    <text evidence="3">The sequence shown here is derived from an EMBL/GenBank/DDBJ whole genome shotgun (WGS) entry which is preliminary data.</text>
</comment>
<feature type="region of interest" description="Disordered" evidence="1">
    <location>
        <begin position="669"/>
        <end position="698"/>
    </location>
</feature>
<feature type="compositionally biased region" description="Basic residues" evidence="1">
    <location>
        <begin position="333"/>
        <end position="342"/>
    </location>
</feature>
<proteinExistence type="predicted"/>
<feature type="region of interest" description="Disordered" evidence="1">
    <location>
        <begin position="93"/>
        <end position="125"/>
    </location>
</feature>
<dbReference type="Proteomes" id="UP001596455">
    <property type="component" value="Unassembled WGS sequence"/>
</dbReference>